<accession>A0A8J4M2S8</accession>
<protein>
    <submittedName>
        <fullName evidence="2">Uncharacterized protein</fullName>
    </submittedName>
</protein>
<feature type="transmembrane region" description="Helical" evidence="1">
    <location>
        <begin position="35"/>
        <end position="53"/>
    </location>
</feature>
<evidence type="ECO:0000256" key="1">
    <source>
        <dbReference type="SAM" id="Phobius"/>
    </source>
</evidence>
<evidence type="ECO:0000313" key="3">
    <source>
        <dbReference type="Proteomes" id="UP000677918"/>
    </source>
</evidence>
<reference evidence="2" key="1">
    <citation type="submission" date="2021-04" db="EMBL/GenBank/DDBJ databases">
        <title>Draft genome sequence of Xylanibacillus composti strain K13.</title>
        <authorList>
            <person name="Uke A."/>
            <person name="Chhe C."/>
            <person name="Baramee S."/>
            <person name="Kosugi A."/>
        </authorList>
    </citation>
    <scope>NUCLEOTIDE SEQUENCE</scope>
    <source>
        <strain evidence="2">K13</strain>
    </source>
</reference>
<dbReference type="EMBL" id="BOVK01000041">
    <property type="protein sequence ID" value="GIQ70185.1"/>
    <property type="molecule type" value="Genomic_DNA"/>
</dbReference>
<organism evidence="2 3">
    <name type="scientific">Xylanibacillus composti</name>
    <dbReference type="NCBI Taxonomy" id="1572762"/>
    <lineage>
        <taxon>Bacteria</taxon>
        <taxon>Bacillati</taxon>
        <taxon>Bacillota</taxon>
        <taxon>Bacilli</taxon>
        <taxon>Bacillales</taxon>
        <taxon>Paenibacillaceae</taxon>
        <taxon>Xylanibacillus</taxon>
    </lineage>
</organism>
<gene>
    <name evidence="2" type="ORF">XYCOK13_30090</name>
</gene>
<proteinExistence type="predicted"/>
<keyword evidence="1" id="KW-0812">Transmembrane</keyword>
<sequence>MWRWWLKIRYTAKAVLFPLICIQFFRTLILPTPIDVFICFALVLVYIGILLDVI</sequence>
<dbReference type="Proteomes" id="UP000677918">
    <property type="component" value="Unassembled WGS sequence"/>
</dbReference>
<dbReference type="AlphaFoldDB" id="A0A8J4M2S8"/>
<name>A0A8J4M2S8_9BACL</name>
<keyword evidence="1" id="KW-0472">Membrane</keyword>
<comment type="caution">
    <text evidence="2">The sequence shown here is derived from an EMBL/GenBank/DDBJ whole genome shotgun (WGS) entry which is preliminary data.</text>
</comment>
<keyword evidence="3" id="KW-1185">Reference proteome</keyword>
<evidence type="ECO:0000313" key="2">
    <source>
        <dbReference type="EMBL" id="GIQ70185.1"/>
    </source>
</evidence>
<dbReference type="RefSeq" id="WP_213412949.1">
    <property type="nucleotide sequence ID" value="NZ_BOVK01000041.1"/>
</dbReference>
<keyword evidence="1" id="KW-1133">Transmembrane helix</keyword>